<organism evidence="7 8">
    <name type="scientific">Colocasia esculenta</name>
    <name type="common">Wild taro</name>
    <name type="synonym">Arum esculentum</name>
    <dbReference type="NCBI Taxonomy" id="4460"/>
    <lineage>
        <taxon>Eukaryota</taxon>
        <taxon>Viridiplantae</taxon>
        <taxon>Streptophyta</taxon>
        <taxon>Embryophyta</taxon>
        <taxon>Tracheophyta</taxon>
        <taxon>Spermatophyta</taxon>
        <taxon>Magnoliopsida</taxon>
        <taxon>Liliopsida</taxon>
        <taxon>Araceae</taxon>
        <taxon>Aroideae</taxon>
        <taxon>Colocasieae</taxon>
        <taxon>Colocasia</taxon>
    </lineage>
</organism>
<keyword evidence="8" id="KW-1185">Reference proteome</keyword>
<comment type="similarity">
    <text evidence="1">Belongs to the peptidase C48 family.</text>
</comment>
<evidence type="ECO:0000259" key="6">
    <source>
        <dbReference type="PROSITE" id="PS50600"/>
    </source>
</evidence>
<feature type="non-terminal residue" evidence="7">
    <location>
        <position position="1"/>
    </location>
</feature>
<feature type="region of interest" description="Disordered" evidence="5">
    <location>
        <begin position="545"/>
        <end position="573"/>
    </location>
</feature>
<dbReference type="Pfam" id="PF03017">
    <property type="entry name" value="Transposase_23"/>
    <property type="match status" value="1"/>
</dbReference>
<keyword evidence="4" id="KW-0788">Thiol protease</keyword>
<evidence type="ECO:0000313" key="7">
    <source>
        <dbReference type="EMBL" id="MQM01368.1"/>
    </source>
</evidence>
<accession>A0A843W381</accession>
<reference evidence="7" key="1">
    <citation type="submission" date="2017-07" db="EMBL/GenBank/DDBJ databases">
        <title>Taro Niue Genome Assembly and Annotation.</title>
        <authorList>
            <person name="Atibalentja N."/>
            <person name="Keating K."/>
            <person name="Fields C.J."/>
        </authorList>
    </citation>
    <scope>NUCLEOTIDE SEQUENCE</scope>
    <source>
        <strain evidence="7">Niue_2</strain>
        <tissue evidence="7">Leaf</tissue>
    </source>
</reference>
<feature type="domain" description="Ubiquitin-like protease family profile" evidence="6">
    <location>
        <begin position="34"/>
        <end position="205"/>
    </location>
</feature>
<feature type="region of interest" description="Disordered" evidence="5">
    <location>
        <begin position="499"/>
        <end position="519"/>
    </location>
</feature>
<name>A0A843W381_COLES</name>
<dbReference type="GO" id="GO:0006508">
    <property type="term" value="P:proteolysis"/>
    <property type="evidence" value="ECO:0007669"/>
    <property type="project" value="UniProtKB-KW"/>
</dbReference>
<dbReference type="SUPFAM" id="SSF54001">
    <property type="entry name" value="Cysteine proteinases"/>
    <property type="match status" value="1"/>
</dbReference>
<feature type="compositionally biased region" description="Polar residues" evidence="5">
    <location>
        <begin position="1"/>
        <end position="11"/>
    </location>
</feature>
<dbReference type="InterPro" id="IPR038765">
    <property type="entry name" value="Papain-like_cys_pep_sf"/>
</dbReference>
<dbReference type="AlphaFoldDB" id="A0A843W381"/>
<dbReference type="Gene3D" id="3.30.310.130">
    <property type="entry name" value="Ubiquitin-related"/>
    <property type="match status" value="1"/>
</dbReference>
<feature type="region of interest" description="Disordered" evidence="5">
    <location>
        <begin position="1"/>
        <end position="31"/>
    </location>
</feature>
<keyword evidence="2" id="KW-0645">Protease</keyword>
<evidence type="ECO:0000256" key="5">
    <source>
        <dbReference type="SAM" id="MobiDB-lite"/>
    </source>
</evidence>
<dbReference type="PROSITE" id="PS50600">
    <property type="entry name" value="ULP_PROTEASE"/>
    <property type="match status" value="1"/>
</dbReference>
<sequence>MKSLSFTTTSQKSEESEKGMWGPSPLSNPHQAKKVKNIEDIYTNTFKQSKLNSDIVQSYMEHMWMEIGKEQVDIEYVDCLLFSMFLNGFSNVLHWILNKGVFSKTYTFVPIVDGGHWNLLILCNFGKPLHKDCGPCMILLDSLQMAEPLSKEPNIRRFVRELYKASGRMETGRAINYIPLLLPKVPQQSGGEECGVFMLYYMFLFAMNAPKSFSRTSYPYFLSEHWFSYDDLDAFEKKIRTFEKKCETEAAESLTRKIDSVDIEDKVEGTKNSKIIKDNTLNEESDPHVKRKTRGPTCSHEVHGMESDQKICVEWNDVGQPVGPGGRSLRTFLGTVARNASKFPIDISVWNKVPKHLIEDMWDFIKRKYDVGESEKKWILKDISQKWKYHKYALQKKIFKQSKQTIQVNPPKHLHISPDMWKEAVKIWTSEHWVRRSKVNRKNKGVQKIFHYAGTQTFADIRKTEEKIQALKQSQSSASSSQTVASKYDIYSQVLGEDKPSRVRGLGTGPTPASLWGRSTDILKDENKKLGDRVKDLEERIAKLEGTESKFQEENDSVDGGGAPKESTSVTKQDVHSLISKRVKLLDMYGNIAAMGIVMSTDPTKIVMGRPIGQDFCEVAVLLANKPESPLFIKDDNRKTMKDAIGSHILWFLQYVYLFNACI</sequence>
<dbReference type="InterPro" id="IPR004264">
    <property type="entry name" value="Transposase_23"/>
</dbReference>
<dbReference type="GO" id="GO:0016926">
    <property type="term" value="P:protein desumoylation"/>
    <property type="evidence" value="ECO:0007669"/>
    <property type="project" value="UniProtKB-ARBA"/>
</dbReference>
<keyword evidence="3" id="KW-0378">Hydrolase</keyword>
<evidence type="ECO:0000256" key="1">
    <source>
        <dbReference type="ARBA" id="ARBA00005234"/>
    </source>
</evidence>
<dbReference type="GO" id="GO:0008234">
    <property type="term" value="F:cysteine-type peptidase activity"/>
    <property type="evidence" value="ECO:0007669"/>
    <property type="project" value="UniProtKB-KW"/>
</dbReference>
<dbReference type="Proteomes" id="UP000652761">
    <property type="component" value="Unassembled WGS sequence"/>
</dbReference>
<dbReference type="Gene3D" id="1.10.418.20">
    <property type="match status" value="1"/>
</dbReference>
<gene>
    <name evidence="7" type="ORF">Taro_034123</name>
</gene>
<dbReference type="InterPro" id="IPR003653">
    <property type="entry name" value="Peptidase_C48_C"/>
</dbReference>
<evidence type="ECO:0000256" key="4">
    <source>
        <dbReference type="ARBA" id="ARBA00022807"/>
    </source>
</evidence>
<evidence type="ECO:0000256" key="3">
    <source>
        <dbReference type="ARBA" id="ARBA00022801"/>
    </source>
</evidence>
<dbReference type="Pfam" id="PF02902">
    <property type="entry name" value="Peptidase_C48"/>
    <property type="match status" value="1"/>
</dbReference>
<comment type="caution">
    <text evidence="7">The sequence shown here is derived from an EMBL/GenBank/DDBJ whole genome shotgun (WGS) entry which is preliminary data.</text>
</comment>
<dbReference type="EMBL" id="NMUH01002667">
    <property type="protein sequence ID" value="MQM01368.1"/>
    <property type="molecule type" value="Genomic_DNA"/>
</dbReference>
<dbReference type="PANTHER" id="PTHR46915">
    <property type="entry name" value="UBIQUITIN-LIKE PROTEASE 4-RELATED"/>
    <property type="match status" value="1"/>
</dbReference>
<dbReference type="PANTHER" id="PTHR46915:SF6">
    <property type="entry name" value="CYSTEINE PROTEINASES SUPERFAMILY PROTEIN"/>
    <property type="match status" value="1"/>
</dbReference>
<dbReference type="OrthoDB" id="1939479at2759"/>
<evidence type="ECO:0000313" key="8">
    <source>
        <dbReference type="Proteomes" id="UP000652761"/>
    </source>
</evidence>
<protein>
    <recommendedName>
        <fullName evidence="6">Ubiquitin-like protease family profile domain-containing protein</fullName>
    </recommendedName>
</protein>
<evidence type="ECO:0000256" key="2">
    <source>
        <dbReference type="ARBA" id="ARBA00022670"/>
    </source>
</evidence>
<proteinExistence type="inferred from homology"/>